<protein>
    <submittedName>
        <fullName evidence="2">Polysaccharide pyruvyl transferase</fullName>
    </submittedName>
</protein>
<accession>A0A1V4SMZ3</accession>
<dbReference type="Pfam" id="PF04230">
    <property type="entry name" value="PS_pyruv_trans"/>
    <property type="match status" value="1"/>
</dbReference>
<comment type="caution">
    <text evidence="2">The sequence shown here is derived from an EMBL/GenBank/DDBJ whole genome shotgun (WGS) entry which is preliminary data.</text>
</comment>
<sequence length="361" mass="42323">MKIGILTFHMAVNYGAYWQAYALNKYINDRYNIDCYLINYESRYTFKKDIIMRILNPNLPKGLYNLLAVANFRRGWKLMKKTRFSTNIKAHKFDGYILGSDEIWNYTNPFVEKGDCTYFGRSFEANKIMTFAPSFGCAGSSNITREITQSIARLNPDNISVRDENSQEIVEKLTGYKVPVLVDPVFLNEYTPKRIKGGKKFILVYGNNFDREFIDSIKEIAANERALIYSFGFINSFAHKNIVFKSPIEILDYFYSADYVFTNMYHGVVFSLCCKKQFFMQYNESKQNKVDTLLERIGLSDRVVCSRHEAYELYRHIKQNPYDFNNYMEKLQSLIQQSKDFIDTRIKHLNTPLINKSYRGA</sequence>
<feature type="domain" description="Polysaccharide pyruvyl transferase" evidence="1">
    <location>
        <begin position="13"/>
        <end position="280"/>
    </location>
</feature>
<organism evidence="2 3">
    <name type="scientific">Ruminiclostridium hungatei</name>
    <name type="common">Clostridium hungatei</name>
    <dbReference type="NCBI Taxonomy" id="48256"/>
    <lineage>
        <taxon>Bacteria</taxon>
        <taxon>Bacillati</taxon>
        <taxon>Bacillota</taxon>
        <taxon>Clostridia</taxon>
        <taxon>Eubacteriales</taxon>
        <taxon>Oscillospiraceae</taxon>
        <taxon>Ruminiclostridium</taxon>
    </lineage>
</organism>
<dbReference type="STRING" id="48256.CLHUN_13790"/>
<dbReference type="RefSeq" id="WP_080063824.1">
    <property type="nucleotide sequence ID" value="NZ_MZGX01000007.1"/>
</dbReference>
<proteinExistence type="predicted"/>
<gene>
    <name evidence="2" type="ORF">CLHUN_13790</name>
</gene>
<evidence type="ECO:0000259" key="1">
    <source>
        <dbReference type="Pfam" id="PF04230"/>
    </source>
</evidence>
<dbReference type="AlphaFoldDB" id="A0A1V4SMZ3"/>
<name>A0A1V4SMZ3_RUMHU</name>
<evidence type="ECO:0000313" key="2">
    <source>
        <dbReference type="EMBL" id="OPX44825.1"/>
    </source>
</evidence>
<dbReference type="InterPro" id="IPR007345">
    <property type="entry name" value="Polysacch_pyruvyl_Trfase"/>
</dbReference>
<evidence type="ECO:0000313" key="3">
    <source>
        <dbReference type="Proteomes" id="UP000191554"/>
    </source>
</evidence>
<dbReference type="EMBL" id="MZGX01000007">
    <property type="protein sequence ID" value="OPX44825.1"/>
    <property type="molecule type" value="Genomic_DNA"/>
</dbReference>
<keyword evidence="3" id="KW-1185">Reference proteome</keyword>
<reference evidence="2 3" key="1">
    <citation type="submission" date="2017-03" db="EMBL/GenBank/DDBJ databases">
        <title>Genome sequence of Clostridium hungatei DSM 14427.</title>
        <authorList>
            <person name="Poehlein A."/>
            <person name="Daniel R."/>
        </authorList>
    </citation>
    <scope>NUCLEOTIDE SEQUENCE [LARGE SCALE GENOMIC DNA]</scope>
    <source>
        <strain evidence="2 3">DSM 14427</strain>
    </source>
</reference>
<dbReference type="GO" id="GO:0016740">
    <property type="term" value="F:transferase activity"/>
    <property type="evidence" value="ECO:0007669"/>
    <property type="project" value="UniProtKB-KW"/>
</dbReference>
<dbReference type="Proteomes" id="UP000191554">
    <property type="component" value="Unassembled WGS sequence"/>
</dbReference>
<dbReference type="OrthoDB" id="9799278at2"/>
<keyword evidence="2" id="KW-0808">Transferase</keyword>